<proteinExistence type="predicted"/>
<accession>A0A3N4ZM59</accession>
<dbReference type="SUPFAM" id="SSF51569">
    <property type="entry name" value="Aldolase"/>
    <property type="match status" value="1"/>
</dbReference>
<dbReference type="InterPro" id="IPR009334">
    <property type="entry name" value="DUF993"/>
</dbReference>
<dbReference type="Pfam" id="PF06187">
    <property type="entry name" value="DUF993"/>
    <property type="match status" value="1"/>
</dbReference>
<dbReference type="Proteomes" id="UP000280726">
    <property type="component" value="Unassembled WGS sequence"/>
</dbReference>
<dbReference type="AlphaFoldDB" id="A0A3N4ZM59"/>
<reference evidence="1 2" key="1">
    <citation type="submission" date="2018-11" db="EMBL/GenBank/DDBJ databases">
        <title>Sequencing the genomes of 1000 actinobacteria strains.</title>
        <authorList>
            <person name="Klenk H.-P."/>
        </authorList>
    </citation>
    <scope>NUCLEOTIDE SEQUENCE [LARGE SCALE GENOMIC DNA]</scope>
    <source>
        <strain evidence="1 2">DSM 14418</strain>
    </source>
</reference>
<keyword evidence="2" id="KW-1185">Reference proteome</keyword>
<dbReference type="InterPro" id="IPR013785">
    <property type="entry name" value="Aldolase_TIM"/>
</dbReference>
<dbReference type="EMBL" id="RKRA01000001">
    <property type="protein sequence ID" value="RPF26868.1"/>
    <property type="molecule type" value="Genomic_DNA"/>
</dbReference>
<gene>
    <name evidence="1" type="ORF">EDD32_1327</name>
</gene>
<sequence>MSAPPAGTDRVVVDLPNVVGTTDPYVLGAPGPWTRPAGPLTARRAFAAAHVVPLTTADNTPGRPAELDWDATLGFRHMLWSYGLGVAEVMDTAQRGMGLDWDAAAYLIRRSAAEARSVGGLLACGAGTDHLTPGRVAELVAGDREAGLHAVTDAYREQLGTVAAAGATPVLMASRALTAVARDADDYLAVYSTLLSEVTEPVILHWLGEVFDPALAGYWGAGDPHTAAATVLELLRAHGGKVDGIKVSLLDAGFEVWLRDQLPAGVRLYSGDDFNYPELVVGDDRSHSDALLGVFAAIAPAASTALQALESGDEAGRARALEILRSTEALGRHMFEKPTPHYKVGIAFLSWLNGHQPGFQMVGGMQSARSARHLTTLFRLADGAGLLLDPDRAAHRMRAFLEVAGITPEETR</sequence>
<evidence type="ECO:0000313" key="1">
    <source>
        <dbReference type="EMBL" id="RPF26868.1"/>
    </source>
</evidence>
<evidence type="ECO:0000313" key="2">
    <source>
        <dbReference type="Proteomes" id="UP000280726"/>
    </source>
</evidence>
<protein>
    <submittedName>
        <fullName evidence="1">Uncharacterized protein DUF993</fullName>
    </submittedName>
</protein>
<name>A0A3N4ZM59_9MICO</name>
<organism evidence="1 2">
    <name type="scientific">Georgenia muralis</name>
    <dbReference type="NCBI Taxonomy" id="154117"/>
    <lineage>
        <taxon>Bacteria</taxon>
        <taxon>Bacillati</taxon>
        <taxon>Actinomycetota</taxon>
        <taxon>Actinomycetes</taxon>
        <taxon>Micrococcales</taxon>
        <taxon>Bogoriellaceae</taxon>
        <taxon>Georgenia</taxon>
    </lineage>
</organism>
<dbReference type="RefSeq" id="WP_425459475.1">
    <property type="nucleotide sequence ID" value="NZ_RKRA01000001.1"/>
</dbReference>
<comment type="caution">
    <text evidence="1">The sequence shown here is derived from an EMBL/GenBank/DDBJ whole genome shotgun (WGS) entry which is preliminary data.</text>
</comment>
<dbReference type="Gene3D" id="3.20.20.70">
    <property type="entry name" value="Aldolase class I"/>
    <property type="match status" value="1"/>
</dbReference>